<keyword evidence="4" id="KW-0804">Transcription</keyword>
<dbReference type="InterPro" id="IPR007624">
    <property type="entry name" value="RNA_pol_sigma70_r3"/>
</dbReference>
<dbReference type="InterPro" id="IPR012845">
    <property type="entry name" value="RNA_pol_sigma_FliA_WhiG"/>
</dbReference>
<dbReference type="PANTHER" id="PTHR30385">
    <property type="entry name" value="SIGMA FACTOR F FLAGELLAR"/>
    <property type="match status" value="1"/>
</dbReference>
<dbReference type="InterPro" id="IPR007627">
    <property type="entry name" value="RNA_pol_sigma70_r2"/>
</dbReference>
<dbReference type="STRING" id="338963.Pcar_1159"/>
<dbReference type="Pfam" id="PF04542">
    <property type="entry name" value="Sigma70_r2"/>
    <property type="match status" value="1"/>
</dbReference>
<name>Q3A5E9_SYNC1</name>
<dbReference type="PIRSF" id="PIRSF000770">
    <property type="entry name" value="RNA_pol_sigma-SigE/K"/>
    <property type="match status" value="1"/>
</dbReference>
<evidence type="ECO:0000256" key="2">
    <source>
        <dbReference type="ARBA" id="ARBA00023082"/>
    </source>
</evidence>
<keyword evidence="2" id="KW-0731">Sigma factor</keyword>
<dbReference type="PRINTS" id="PR00046">
    <property type="entry name" value="SIGMA70FCT"/>
</dbReference>
<proteinExistence type="predicted"/>
<protein>
    <submittedName>
        <fullName evidence="6">RNA polymerase sigma-28 factor for flagellar operon</fullName>
    </submittedName>
</protein>
<dbReference type="GO" id="GO:0006352">
    <property type="term" value="P:DNA-templated transcription initiation"/>
    <property type="evidence" value="ECO:0007669"/>
    <property type="project" value="InterPro"/>
</dbReference>
<dbReference type="GO" id="GO:0003899">
    <property type="term" value="F:DNA-directed RNA polymerase activity"/>
    <property type="evidence" value="ECO:0007669"/>
    <property type="project" value="InterPro"/>
</dbReference>
<dbReference type="InterPro" id="IPR013325">
    <property type="entry name" value="RNA_pol_sigma_r2"/>
</dbReference>
<dbReference type="NCBIfam" id="TIGR02937">
    <property type="entry name" value="sigma70-ECF"/>
    <property type="match status" value="1"/>
</dbReference>
<keyword evidence="6" id="KW-0966">Cell projection</keyword>
<dbReference type="InterPro" id="IPR000943">
    <property type="entry name" value="RNA_pol_sigma70"/>
</dbReference>
<dbReference type="KEGG" id="pca:Pcar_1159"/>
<dbReference type="Pfam" id="PF04545">
    <property type="entry name" value="Sigma70_r4"/>
    <property type="match status" value="1"/>
</dbReference>
<evidence type="ECO:0000259" key="5">
    <source>
        <dbReference type="PROSITE" id="PS00716"/>
    </source>
</evidence>
<reference evidence="7" key="1">
    <citation type="submission" date="2005-10" db="EMBL/GenBank/DDBJ databases">
        <title>Complete sequence of Pelobacter carbinolicus DSM 2380.</title>
        <authorList>
            <person name="Copeland A."/>
            <person name="Lucas S."/>
            <person name="Lapidus A."/>
            <person name="Barry K."/>
            <person name="Detter J.C."/>
            <person name="Glavina T."/>
            <person name="Hammon N."/>
            <person name="Israni S."/>
            <person name="Pitluck S."/>
            <person name="Chertkov O."/>
            <person name="Schmutz J."/>
            <person name="Larimer F."/>
            <person name="Land M."/>
            <person name="Kyrpides N."/>
            <person name="Ivanova N."/>
            <person name="Richardson P."/>
        </authorList>
    </citation>
    <scope>NUCLEOTIDE SEQUENCE [LARGE SCALE GENOMIC DNA]</scope>
    <source>
        <strain evidence="7">DSM 2380 / NBRC 103641 / GraBd1</strain>
    </source>
</reference>
<dbReference type="SUPFAM" id="SSF88946">
    <property type="entry name" value="Sigma2 domain of RNA polymerase sigma factors"/>
    <property type="match status" value="1"/>
</dbReference>
<dbReference type="OrthoDB" id="9799825at2"/>
<dbReference type="RefSeq" id="WP_011340877.1">
    <property type="nucleotide sequence ID" value="NC_007498.2"/>
</dbReference>
<organism evidence="6 7">
    <name type="scientific">Syntrophotalea carbinolica (strain DSM 2380 / NBRC 103641 / GraBd1)</name>
    <name type="common">Pelobacter carbinolicus</name>
    <dbReference type="NCBI Taxonomy" id="338963"/>
    <lineage>
        <taxon>Bacteria</taxon>
        <taxon>Pseudomonadati</taxon>
        <taxon>Thermodesulfobacteriota</taxon>
        <taxon>Desulfuromonadia</taxon>
        <taxon>Desulfuromonadales</taxon>
        <taxon>Syntrophotaleaceae</taxon>
        <taxon>Syntrophotalea</taxon>
    </lineage>
</organism>
<keyword evidence="1" id="KW-0805">Transcription regulation</keyword>
<evidence type="ECO:0000256" key="4">
    <source>
        <dbReference type="ARBA" id="ARBA00023163"/>
    </source>
</evidence>
<dbReference type="Gene3D" id="1.20.140.160">
    <property type="match status" value="1"/>
</dbReference>
<dbReference type="SUPFAM" id="SSF88659">
    <property type="entry name" value="Sigma3 and sigma4 domains of RNA polymerase sigma factors"/>
    <property type="match status" value="2"/>
</dbReference>
<dbReference type="InterPro" id="IPR013324">
    <property type="entry name" value="RNA_pol_sigma_r3/r4-like"/>
</dbReference>
<dbReference type="InterPro" id="IPR014284">
    <property type="entry name" value="RNA_pol_sigma-70_dom"/>
</dbReference>
<dbReference type="NCBIfam" id="NF005413">
    <property type="entry name" value="PRK06986.1"/>
    <property type="match status" value="1"/>
</dbReference>
<reference evidence="6 7" key="2">
    <citation type="journal article" date="2012" name="BMC Genomics">
        <title>The genome of Pelobacter carbinolicus reveals surprising metabolic capabilities and physiological features.</title>
        <authorList>
            <person name="Aklujkar M."/>
            <person name="Haveman S.A."/>
            <person name="Didonato R.Jr."/>
            <person name="Chertkov O."/>
            <person name="Han C.S."/>
            <person name="Land M.L."/>
            <person name="Brown P."/>
            <person name="Lovley D.R."/>
        </authorList>
    </citation>
    <scope>NUCLEOTIDE SEQUENCE [LARGE SCALE GENOMIC DNA]</scope>
    <source>
        <strain evidence="7">DSM 2380 / NBRC 103641 / GraBd1</strain>
    </source>
</reference>
<dbReference type="InterPro" id="IPR007630">
    <property type="entry name" value="RNA_pol_sigma70_r4"/>
</dbReference>
<keyword evidence="6" id="KW-0282">Flagellum</keyword>
<evidence type="ECO:0000256" key="1">
    <source>
        <dbReference type="ARBA" id="ARBA00023015"/>
    </source>
</evidence>
<feature type="domain" description="RNA polymerase sigma-70" evidence="5">
    <location>
        <begin position="210"/>
        <end position="236"/>
    </location>
</feature>
<accession>Q3A5E9</accession>
<dbReference type="Pfam" id="PF04539">
    <property type="entry name" value="Sigma70_r3"/>
    <property type="match status" value="1"/>
</dbReference>
<gene>
    <name evidence="6" type="primary">fliA</name>
    <name evidence="6" type="ordered locus">Pcar_1159</name>
</gene>
<evidence type="ECO:0000313" key="7">
    <source>
        <dbReference type="Proteomes" id="UP000002534"/>
    </source>
</evidence>
<dbReference type="CDD" id="cd06171">
    <property type="entry name" value="Sigma70_r4"/>
    <property type="match status" value="1"/>
</dbReference>
<keyword evidence="6" id="KW-0969">Cilium</keyword>
<dbReference type="NCBIfam" id="TIGR02479">
    <property type="entry name" value="FliA_WhiG"/>
    <property type="match status" value="1"/>
</dbReference>
<dbReference type="GO" id="GO:0003677">
    <property type="term" value="F:DNA binding"/>
    <property type="evidence" value="ECO:0007669"/>
    <property type="project" value="UniProtKB-KW"/>
</dbReference>
<dbReference type="EMBL" id="CP000142">
    <property type="protein sequence ID" value="ABA88408.1"/>
    <property type="molecule type" value="Genomic_DNA"/>
</dbReference>
<dbReference type="AlphaFoldDB" id="Q3A5E9"/>
<dbReference type="PANTHER" id="PTHR30385:SF7">
    <property type="entry name" value="RNA POLYMERASE SIGMA FACTOR FLIA"/>
    <property type="match status" value="1"/>
</dbReference>
<dbReference type="eggNOG" id="COG1191">
    <property type="taxonomic scope" value="Bacteria"/>
</dbReference>
<dbReference type="HOGENOM" id="CLU_014793_8_1_7"/>
<evidence type="ECO:0000256" key="3">
    <source>
        <dbReference type="ARBA" id="ARBA00023125"/>
    </source>
</evidence>
<keyword evidence="3" id="KW-0238">DNA-binding</keyword>
<keyword evidence="7" id="KW-1185">Reference proteome</keyword>
<evidence type="ECO:0000313" key="6">
    <source>
        <dbReference type="EMBL" id="ABA88408.1"/>
    </source>
</evidence>
<dbReference type="PROSITE" id="PS00716">
    <property type="entry name" value="SIGMA70_2"/>
    <property type="match status" value="1"/>
</dbReference>
<dbReference type="GO" id="GO:0016987">
    <property type="term" value="F:sigma factor activity"/>
    <property type="evidence" value="ECO:0007669"/>
    <property type="project" value="UniProtKB-KW"/>
</dbReference>
<sequence length="255" mass="28961">MNPGPAYAPIRADEKDRLIKSHLHMVSFLAERMVSQVPAFMTREDISSAAMVGLVDAANRFKPSMGVLFKTFAEKRMRGAVLDEVRRMDWFSRSLRQKQSRIAKTMEALEKRLGRPPEEHEMAAELEMDLESYRQALGEVSYLGCVSLHETIEDTPDGPTMLDNIEDQNSPSAVEMLENSELTQELARQIDRLTDKERLVVSLYYYEELSQKEIAEVLELSEGRVSQLHSQALIKLKTSIKRSQRTGAGQAFPAR</sequence>
<dbReference type="Gene3D" id="1.10.1740.10">
    <property type="match status" value="1"/>
</dbReference>
<dbReference type="Proteomes" id="UP000002534">
    <property type="component" value="Chromosome"/>
</dbReference>